<evidence type="ECO:0000313" key="1">
    <source>
        <dbReference type="EMBL" id="PAU80797.1"/>
    </source>
</evidence>
<dbReference type="SUPFAM" id="SSF117396">
    <property type="entry name" value="TM1631-like"/>
    <property type="match status" value="1"/>
</dbReference>
<dbReference type="OrthoDB" id="9780310at2"/>
<protein>
    <recommendedName>
        <fullName evidence="3">DUF72 domain-containing protein</fullName>
    </recommendedName>
</protein>
<dbReference type="AlphaFoldDB" id="A0A2A2F7Z0"/>
<accession>A0A2A2F7Z0</accession>
<dbReference type="PANTHER" id="PTHR30348:SF9">
    <property type="entry name" value="UPF0759 PROTEIN YECE"/>
    <property type="match status" value="1"/>
</dbReference>
<dbReference type="Proteomes" id="UP000218896">
    <property type="component" value="Unassembled WGS sequence"/>
</dbReference>
<organism evidence="1 2">
    <name type="scientific">Halovibrio salipaludis</name>
    <dbReference type="NCBI Taxonomy" id="2032626"/>
    <lineage>
        <taxon>Bacteria</taxon>
        <taxon>Pseudomonadati</taxon>
        <taxon>Pseudomonadota</taxon>
        <taxon>Gammaproteobacteria</taxon>
        <taxon>Oceanospirillales</taxon>
        <taxon>Halomonadaceae</taxon>
        <taxon>Halovibrio</taxon>
    </lineage>
</organism>
<dbReference type="InterPro" id="IPR002763">
    <property type="entry name" value="DUF72"/>
</dbReference>
<dbReference type="PANTHER" id="PTHR30348">
    <property type="entry name" value="UNCHARACTERIZED PROTEIN YECE"/>
    <property type="match status" value="1"/>
</dbReference>
<reference evidence="1 2" key="1">
    <citation type="submission" date="2017-08" db="EMBL/GenBank/DDBJ databases">
        <title>Halovibrio sewagensis sp. nov., isolated from wastewater of high salinity.</title>
        <authorList>
            <person name="Dong X."/>
            <person name="Zhang G."/>
        </authorList>
    </citation>
    <scope>NUCLEOTIDE SEQUENCE [LARGE SCALE GENOMIC DNA]</scope>
    <source>
        <strain evidence="1 2">YL5-2</strain>
    </source>
</reference>
<dbReference type="Pfam" id="PF01904">
    <property type="entry name" value="DUF72"/>
    <property type="match status" value="1"/>
</dbReference>
<name>A0A2A2F7Z0_9GAMM</name>
<dbReference type="InterPro" id="IPR036520">
    <property type="entry name" value="UPF0759_sf"/>
</dbReference>
<evidence type="ECO:0000313" key="2">
    <source>
        <dbReference type="Proteomes" id="UP000218896"/>
    </source>
</evidence>
<dbReference type="Gene3D" id="3.20.20.410">
    <property type="entry name" value="Protein of unknown function UPF0759"/>
    <property type="match status" value="1"/>
</dbReference>
<gene>
    <name evidence="1" type="ORF">CK501_09925</name>
</gene>
<comment type="caution">
    <text evidence="1">The sequence shown here is derived from an EMBL/GenBank/DDBJ whole genome shotgun (WGS) entry which is preliminary data.</text>
</comment>
<keyword evidence="2" id="KW-1185">Reference proteome</keyword>
<evidence type="ECO:0008006" key="3">
    <source>
        <dbReference type="Google" id="ProtNLM"/>
    </source>
</evidence>
<sequence>MTHYALGCPQWQDPSWNTLLPPGATPLARYSRVFGCVEGNTTFYATPTREQCAQWRSQVPDDFRFLFKFPREISHDRLLTGSETAVRAFLATLEPLADVLGPFLLQLPPNFGPEQLDNLWRFVDALPAPLTCAVEVRHPAFFEKGDAEKALNRGLRERNLARVCFDTRALFAATPESEATREAQSRKPRLPIHLLPVEAPPVVRYIGHPDLESNRPFLAPWAERVSEWIAEGRHPYVFMHMPDNGDAPALAALWHELLRERVPELADLAINTEPPQIGLF</sequence>
<dbReference type="EMBL" id="NSKD01000003">
    <property type="protein sequence ID" value="PAU80797.1"/>
    <property type="molecule type" value="Genomic_DNA"/>
</dbReference>
<proteinExistence type="predicted"/>